<evidence type="ECO:0000256" key="2">
    <source>
        <dbReference type="SAM" id="Phobius"/>
    </source>
</evidence>
<keyword evidence="4" id="KW-1185">Reference proteome</keyword>
<dbReference type="Proteomes" id="UP001420932">
    <property type="component" value="Unassembled WGS sequence"/>
</dbReference>
<feature type="transmembrane region" description="Helical" evidence="2">
    <location>
        <begin position="81"/>
        <end position="104"/>
    </location>
</feature>
<accession>A0AAP0HJG2</accession>
<dbReference type="PROSITE" id="PS50176">
    <property type="entry name" value="ARM_REPEAT"/>
    <property type="match status" value="1"/>
</dbReference>
<evidence type="ECO:0000313" key="4">
    <source>
        <dbReference type="Proteomes" id="UP001420932"/>
    </source>
</evidence>
<dbReference type="SUPFAM" id="SSF48371">
    <property type="entry name" value="ARM repeat"/>
    <property type="match status" value="1"/>
</dbReference>
<dbReference type="PANTHER" id="PTHR33115">
    <property type="entry name" value="ARM REPEAT SUPERFAMILY PROTEIN"/>
    <property type="match status" value="1"/>
</dbReference>
<proteinExistence type="predicted"/>
<dbReference type="PANTHER" id="PTHR33115:SF50">
    <property type="entry name" value="ARM REPEAT SUPERFAMILY PROTEIN"/>
    <property type="match status" value="1"/>
</dbReference>
<evidence type="ECO:0000256" key="1">
    <source>
        <dbReference type="PROSITE-ProRule" id="PRU00259"/>
    </source>
</evidence>
<gene>
    <name evidence="3" type="ORF">Syun_029050</name>
</gene>
<dbReference type="AlphaFoldDB" id="A0AAP0HJG2"/>
<keyword evidence="2" id="KW-1133">Transmembrane helix</keyword>
<dbReference type="EMBL" id="JBBNAF010000013">
    <property type="protein sequence ID" value="KAK9086656.1"/>
    <property type="molecule type" value="Genomic_DNA"/>
</dbReference>
<reference evidence="3 4" key="1">
    <citation type="submission" date="2024-01" db="EMBL/GenBank/DDBJ databases">
        <title>Genome assemblies of Stephania.</title>
        <authorList>
            <person name="Yang L."/>
        </authorList>
    </citation>
    <scope>NUCLEOTIDE SEQUENCE [LARGE SCALE GENOMIC DNA]</scope>
    <source>
        <strain evidence="3">YNDBR</strain>
        <tissue evidence="3">Leaf</tissue>
    </source>
</reference>
<name>A0AAP0HJG2_9MAGN</name>
<protein>
    <submittedName>
        <fullName evidence="3">Uncharacterized protein</fullName>
    </submittedName>
</protein>
<keyword evidence="2" id="KW-0472">Membrane</keyword>
<dbReference type="SMART" id="SM00185">
    <property type="entry name" value="ARM"/>
    <property type="match status" value="2"/>
</dbReference>
<dbReference type="InterPro" id="IPR000225">
    <property type="entry name" value="Armadillo"/>
</dbReference>
<comment type="caution">
    <text evidence="3">The sequence shown here is derived from an EMBL/GenBank/DDBJ whole genome shotgun (WGS) entry which is preliminary data.</text>
</comment>
<feature type="repeat" description="ARM" evidence="1">
    <location>
        <begin position="379"/>
        <end position="424"/>
    </location>
</feature>
<keyword evidence="2" id="KW-0812">Transmembrane</keyword>
<sequence length="847" mass="95689">MKHINHDNSELVESEERLSLQIIEQKPGNNLSSFAEFKPRAKTSSASSCAPAKKLALFAILHAPEKKLTVLAIRLSILEKAATSLGVLGFIWASVVLLGGFVSTLQESDFWFITTILVIEGGRIFSRSHELEWQHMANWSLADAGINEFSTLKLCYHMIKRKVKAILNLNSETQVQQDEERLKNNDTEKTDNGNDQKMLSLTVDVPFHRVFLSKNASRIFSWLQVSSALVCVVLSLIKLIKQDYGEINEGNSPLKKNRISALNIFYALAIAEATLLLWRKAYWEWKVTYCKLMEEVTRECELGPNGIVPVRKFFFDTYSTCINGSIFAGLRFDMASFGIDLIISDIYDEQLVGARILRKFSSNERFSSDTLRKISISAAAMERLVDMLNWKDPEEEEIRLSAAEILSKLTEKKQNSLRITAISGFMESISSLLHITKHPSRVATEEVSEKEIMYDQGNYEYSALNNLGLLILKKLAQNLDICGKIGKTRGFLPRIVDFTDPREKLRINGTMTESHVLAMKRSLKLLKTLVRTTGTIGEQLRGRISENVFTIRNIREILCFGGKHVKLQILAMQILTSLASEDDAKERIGSTGGILKELFEIFFNQGRSETHDTERVAAGEALAMLAFESDQNCHRILKLNVVEKLVDSLENLAIRKGSARILSNLCAYAGPDCFKQLKGVGAAAATVLGAIMAEENKLQELMLGLATQVFKFMTPHESCDIFKQTGVEEIDFAMKLVEILQHNWYPSVKAPRIRRFTIELVIWMMKSQQSNIYVFRELGMEQELENVMETVSELESFNTFSGSVGLNRYKTTMASLIDEALELLSSDNLLNIRCIQHFKAYICEHFL</sequence>
<dbReference type="Gene3D" id="1.25.10.10">
    <property type="entry name" value="Leucine-rich Repeat Variant"/>
    <property type="match status" value="2"/>
</dbReference>
<evidence type="ECO:0000313" key="3">
    <source>
        <dbReference type="EMBL" id="KAK9086656.1"/>
    </source>
</evidence>
<organism evidence="3 4">
    <name type="scientific">Stephania yunnanensis</name>
    <dbReference type="NCBI Taxonomy" id="152371"/>
    <lineage>
        <taxon>Eukaryota</taxon>
        <taxon>Viridiplantae</taxon>
        <taxon>Streptophyta</taxon>
        <taxon>Embryophyta</taxon>
        <taxon>Tracheophyta</taxon>
        <taxon>Spermatophyta</taxon>
        <taxon>Magnoliopsida</taxon>
        <taxon>Ranunculales</taxon>
        <taxon>Menispermaceae</taxon>
        <taxon>Menispermoideae</taxon>
        <taxon>Cissampelideae</taxon>
        <taxon>Stephania</taxon>
    </lineage>
</organism>
<dbReference type="InterPro" id="IPR011989">
    <property type="entry name" value="ARM-like"/>
</dbReference>
<dbReference type="InterPro" id="IPR016024">
    <property type="entry name" value="ARM-type_fold"/>
</dbReference>